<reference evidence="4" key="1">
    <citation type="journal article" date="2014" name="Genome Announc.">
        <title>Draft genome sequence of Rhodosporidium toruloides CECT1137, an oleaginous yeast of biotechnological interest.</title>
        <authorList>
            <person name="Morin N."/>
            <person name="Calcas X."/>
            <person name="Devillers H."/>
            <person name="Durrens P."/>
            <person name="Sherman D.J."/>
            <person name="Nicaud J.-M."/>
            <person name="Neuveglise C."/>
        </authorList>
    </citation>
    <scope>NUCLEOTIDE SEQUENCE</scope>
    <source>
        <strain evidence="4">CECT1137</strain>
    </source>
</reference>
<dbReference type="SUPFAM" id="SSF52833">
    <property type="entry name" value="Thioredoxin-like"/>
    <property type="match status" value="1"/>
</dbReference>
<name>A0A061BGL1_RHOTO</name>
<dbReference type="SFLD" id="SFLDS00019">
    <property type="entry name" value="Glutathione_Transferase_(cytos"/>
    <property type="match status" value="1"/>
</dbReference>
<dbReference type="Pfam" id="PF13417">
    <property type="entry name" value="GST_N_3"/>
    <property type="match status" value="1"/>
</dbReference>
<evidence type="ECO:0000256" key="1">
    <source>
        <dbReference type="ARBA" id="ARBA00023002"/>
    </source>
</evidence>
<dbReference type="AlphaFoldDB" id="A0A061BGL1"/>
<dbReference type="Gene3D" id="3.40.30.10">
    <property type="entry name" value="Glutaredoxin"/>
    <property type="match status" value="1"/>
</dbReference>
<dbReference type="PROSITE" id="PS50404">
    <property type="entry name" value="GST_NTER"/>
    <property type="match status" value="1"/>
</dbReference>
<dbReference type="EMBL" id="LK052958">
    <property type="protein sequence ID" value="CDR49115.1"/>
    <property type="molecule type" value="Genomic_DNA"/>
</dbReference>
<dbReference type="Pfam" id="PF13410">
    <property type="entry name" value="GST_C_2"/>
    <property type="match status" value="1"/>
</dbReference>
<accession>A0A061BGL1</accession>
<protein>
    <submittedName>
        <fullName evidence="4">RHTO0S23e00936g1_1</fullName>
    </submittedName>
</protein>
<sequence length="239" mass="26575">MPPSVPITVYSAKICPWAQRVTLALREVGAYANNQIKHVEIDLQNKPADYAQRVNPASKVPVLVVGEEGAPGTLNIPESGVLLELVAELWPESGLSPEDPVKRAWGRYFSQRYQDVVNGPYSQVLYQGKTEAAPSLLTGIEEIQSLLAKHNGTFLLGDEPSIGDLAVAPFVGRLFTLGKQGFVPEDVFSKLSSEEKYAPFRAYHEALVSRPSWSETFDEEYIVEKMTARIKQMREQQKL</sequence>
<evidence type="ECO:0000259" key="2">
    <source>
        <dbReference type="PROSITE" id="PS50404"/>
    </source>
</evidence>
<dbReference type="InterPro" id="IPR004045">
    <property type="entry name" value="Glutathione_S-Trfase_N"/>
</dbReference>
<gene>
    <name evidence="4" type="ORF">RHTO0S_23e00936g</name>
</gene>
<dbReference type="GO" id="GO:0004364">
    <property type="term" value="F:glutathione transferase activity"/>
    <property type="evidence" value="ECO:0007669"/>
    <property type="project" value="InterPro"/>
</dbReference>
<dbReference type="GO" id="GO:0005737">
    <property type="term" value="C:cytoplasm"/>
    <property type="evidence" value="ECO:0007669"/>
    <property type="project" value="InterPro"/>
</dbReference>
<proteinExistence type="predicted"/>
<dbReference type="PANTHER" id="PTHR43968:SF6">
    <property type="entry name" value="GLUTATHIONE S-TRANSFERASE OMEGA"/>
    <property type="match status" value="1"/>
</dbReference>
<dbReference type="InterPro" id="IPR005442">
    <property type="entry name" value="GST_omega"/>
</dbReference>
<dbReference type="PANTHER" id="PTHR43968">
    <property type="match status" value="1"/>
</dbReference>
<dbReference type="InterPro" id="IPR040079">
    <property type="entry name" value="Glutathione_S-Trfase"/>
</dbReference>
<dbReference type="InterPro" id="IPR050983">
    <property type="entry name" value="GST_Omega/HSP26"/>
</dbReference>
<evidence type="ECO:0000259" key="3">
    <source>
        <dbReference type="PROSITE" id="PS50405"/>
    </source>
</evidence>
<dbReference type="PRINTS" id="PR01625">
    <property type="entry name" value="GSTRNSFRASEO"/>
</dbReference>
<dbReference type="Gene3D" id="1.20.1050.10">
    <property type="match status" value="1"/>
</dbReference>
<feature type="domain" description="GST N-terminal" evidence="2">
    <location>
        <begin position="5"/>
        <end position="94"/>
    </location>
</feature>
<dbReference type="SUPFAM" id="SSF47616">
    <property type="entry name" value="GST C-terminal domain-like"/>
    <property type="match status" value="1"/>
</dbReference>
<dbReference type="OrthoDB" id="202840at2759"/>
<organism evidence="4">
    <name type="scientific">Rhodotorula toruloides</name>
    <name type="common">Yeast</name>
    <name type="synonym">Rhodosporidium toruloides</name>
    <dbReference type="NCBI Taxonomy" id="5286"/>
    <lineage>
        <taxon>Eukaryota</taxon>
        <taxon>Fungi</taxon>
        <taxon>Dikarya</taxon>
        <taxon>Basidiomycota</taxon>
        <taxon>Pucciniomycotina</taxon>
        <taxon>Microbotryomycetes</taxon>
        <taxon>Sporidiobolales</taxon>
        <taxon>Sporidiobolaceae</taxon>
        <taxon>Rhodotorula</taxon>
    </lineage>
</organism>
<dbReference type="SFLD" id="SFLDG00358">
    <property type="entry name" value="Main_(cytGST)"/>
    <property type="match status" value="1"/>
</dbReference>
<dbReference type="InterPro" id="IPR036282">
    <property type="entry name" value="Glutathione-S-Trfase_C_sf"/>
</dbReference>
<dbReference type="CDD" id="cd00570">
    <property type="entry name" value="GST_N_family"/>
    <property type="match status" value="1"/>
</dbReference>
<keyword evidence="1" id="KW-0560">Oxidoreductase</keyword>
<evidence type="ECO:0000313" key="4">
    <source>
        <dbReference type="EMBL" id="CDR49115.1"/>
    </source>
</evidence>
<dbReference type="GO" id="GO:0045174">
    <property type="term" value="F:glutathione dehydrogenase (ascorbate) activity"/>
    <property type="evidence" value="ECO:0007669"/>
    <property type="project" value="UniProtKB-ARBA"/>
</dbReference>
<dbReference type="InterPro" id="IPR036249">
    <property type="entry name" value="Thioredoxin-like_sf"/>
</dbReference>
<feature type="domain" description="GST C-terminal" evidence="3">
    <location>
        <begin position="99"/>
        <end position="229"/>
    </location>
</feature>
<dbReference type="InterPro" id="IPR010987">
    <property type="entry name" value="Glutathione-S-Trfase_C-like"/>
</dbReference>
<dbReference type="CDD" id="cd00299">
    <property type="entry name" value="GST_C_family"/>
    <property type="match status" value="1"/>
</dbReference>
<dbReference type="PROSITE" id="PS50405">
    <property type="entry name" value="GST_CTER"/>
    <property type="match status" value="1"/>
</dbReference>